<keyword evidence="3" id="KW-1185">Reference proteome</keyword>
<evidence type="ECO:0000313" key="2">
    <source>
        <dbReference type="EMBL" id="GMF26009.1"/>
    </source>
</evidence>
<dbReference type="SUPFAM" id="SSF46565">
    <property type="entry name" value="Chaperone J-domain"/>
    <property type="match status" value="1"/>
</dbReference>
<sequence>MDNVLLKNDSQDPTAPGQCAKLALGGRTLQSAKFASRVEQLRAASIVELCSGTQHVNPARCWLAVPAQVRNQMLAASVSAASYDDWNTESEAAALPLVRSCRRAQDERPAKCLLLWLEISRTLNKRDGQDALDIASVLCRNFGGQVDALKQCMKQVAPHLRIGAGSEIATFQFCQGIRDGKNLRAAVQCASKLGRRHIAPSIIAQVCAETLSVSEAQPHHCFLEAQQKLRWMDLAAQVSLCKDSPAPAATVPVSCAMEMKRASRSLLPSGFSSEPLGVLVASLCHGAANATIVLECVRLLPVRAFTADQAVRLCAASSMPTKLSDNEGFVSLYPTSCASQARSILQRALLVDGSNDLGMSASAAAVQVCEAATSHAPSKCLADTQHDQALSARLWVQLCQHATSNAPQLCVKSLRKFVNSQRLDIYAAVAACQQAEYLGPADCVTELFQVAPGVSGKVAAQLCHAAKNSGPARCFSAAPFVYDDVLKISLCMLAENTAPALCAESVITRLANQPSVKVALCRGATTSAPVACASEAPLGMDEANLVILCRLATSIAPARCAQEVPTFLRVPWNQVALVCAGARSSTPGHCLAHHTRHSRLLLRTLDATQIVTECRLAVAQASTLGLAKSSYNCPELRSWCPLQLVVNVLDQYGDVMPETYLQEQRSSSIMYVSGVYTGAYDQERNYIGRGQPTLEGPTYAAIINGSATFSNLLFTAAGEFILTFRTGGRVTEEVVRVVVHPDKAADALQNRCEELFKHFQCSIQLPTQNDQNHEMQTLLLHRVFYFNAISCEQYWIDNIGGPSFVCFSARNDALYALPRLLYYLITYEGYERPLFLLSLLTVQMHFRNSNVPRADMSAWDLLGLREGETNRGAIRRAYHRRSLEWHPDKWHSMAAALPSPWQQELANVYVLITQAYVQLSNTVAFEL</sequence>
<gene>
    <name evidence="2" type="ORF">Pfra01_000479900</name>
</gene>
<organism evidence="2 3">
    <name type="scientific">Phytophthora fragariaefolia</name>
    <dbReference type="NCBI Taxonomy" id="1490495"/>
    <lineage>
        <taxon>Eukaryota</taxon>
        <taxon>Sar</taxon>
        <taxon>Stramenopiles</taxon>
        <taxon>Oomycota</taxon>
        <taxon>Peronosporomycetes</taxon>
        <taxon>Peronosporales</taxon>
        <taxon>Peronosporaceae</taxon>
        <taxon>Phytophthora</taxon>
    </lineage>
</organism>
<dbReference type="PROSITE" id="PS50076">
    <property type="entry name" value="DNAJ_2"/>
    <property type="match status" value="1"/>
</dbReference>
<evidence type="ECO:0000259" key="1">
    <source>
        <dbReference type="PROSITE" id="PS50076"/>
    </source>
</evidence>
<comment type="caution">
    <text evidence="2">The sequence shown here is derived from an EMBL/GenBank/DDBJ whole genome shotgun (WGS) entry which is preliminary data.</text>
</comment>
<dbReference type="EMBL" id="BSXT01000375">
    <property type="protein sequence ID" value="GMF26009.1"/>
    <property type="molecule type" value="Genomic_DNA"/>
</dbReference>
<protein>
    <submittedName>
        <fullName evidence="2">Unnamed protein product</fullName>
    </submittedName>
</protein>
<dbReference type="InterPro" id="IPR001623">
    <property type="entry name" value="DnaJ_domain"/>
</dbReference>
<accession>A0A9W6U6F2</accession>
<feature type="domain" description="J" evidence="1">
    <location>
        <begin position="857"/>
        <end position="924"/>
    </location>
</feature>
<dbReference type="SMART" id="SM00271">
    <property type="entry name" value="DnaJ"/>
    <property type="match status" value="1"/>
</dbReference>
<dbReference type="OrthoDB" id="552049at2759"/>
<proteinExistence type="predicted"/>
<dbReference type="AlphaFoldDB" id="A0A9W6U6F2"/>
<evidence type="ECO:0000313" key="3">
    <source>
        <dbReference type="Proteomes" id="UP001165121"/>
    </source>
</evidence>
<name>A0A9W6U6F2_9STRA</name>
<dbReference type="InterPro" id="IPR036869">
    <property type="entry name" value="J_dom_sf"/>
</dbReference>
<reference evidence="2" key="1">
    <citation type="submission" date="2023-04" db="EMBL/GenBank/DDBJ databases">
        <title>Phytophthora fragariaefolia NBRC 109709.</title>
        <authorList>
            <person name="Ichikawa N."/>
            <person name="Sato H."/>
            <person name="Tonouchi N."/>
        </authorList>
    </citation>
    <scope>NUCLEOTIDE SEQUENCE</scope>
    <source>
        <strain evidence="2">NBRC 109709</strain>
    </source>
</reference>
<dbReference type="Proteomes" id="UP001165121">
    <property type="component" value="Unassembled WGS sequence"/>
</dbReference>
<dbReference type="Gene3D" id="1.10.287.110">
    <property type="entry name" value="DnaJ domain"/>
    <property type="match status" value="1"/>
</dbReference>
<dbReference type="CDD" id="cd06257">
    <property type="entry name" value="DnaJ"/>
    <property type="match status" value="1"/>
</dbReference>